<dbReference type="Proteomes" id="UP000295063">
    <property type="component" value="Unassembled WGS sequence"/>
</dbReference>
<evidence type="ECO:0000256" key="3">
    <source>
        <dbReference type="ARBA" id="ARBA00022679"/>
    </source>
</evidence>
<evidence type="ECO:0000259" key="8">
    <source>
        <dbReference type="Pfam" id="PF04613"/>
    </source>
</evidence>
<evidence type="ECO:0000256" key="7">
    <source>
        <dbReference type="HAMAP-Rule" id="MF_00523"/>
    </source>
</evidence>
<dbReference type="Pfam" id="PF00132">
    <property type="entry name" value="Hexapep"/>
    <property type="match status" value="2"/>
</dbReference>
<comment type="catalytic activity">
    <reaction evidence="7">
        <text>a UDP-3-O-[(3R)-3-hydroxyacyl]-alpha-D-glucosamine + a (3R)-hydroxyacyl-[ACP] = a UDP-2-N,3-O-bis[(3R)-3-hydroxyacyl]-alpha-D-glucosamine + holo-[ACP] + H(+)</text>
        <dbReference type="Rhea" id="RHEA:53836"/>
        <dbReference type="Rhea" id="RHEA-COMP:9685"/>
        <dbReference type="Rhea" id="RHEA-COMP:9945"/>
        <dbReference type="ChEBI" id="CHEBI:15378"/>
        <dbReference type="ChEBI" id="CHEBI:64479"/>
        <dbReference type="ChEBI" id="CHEBI:78827"/>
        <dbReference type="ChEBI" id="CHEBI:137740"/>
        <dbReference type="ChEBI" id="CHEBI:137748"/>
        <dbReference type="EC" id="2.3.1.191"/>
    </reaction>
</comment>
<comment type="function">
    <text evidence="7">Catalyzes the N-acylation of UDP-3-O-acylglucosamine using 3-hydroxyacyl-ACP as the acyl donor. Is involved in the biosynthesis of lipid A, a phosphorylated glycolipid that anchors the lipopolysaccharide to the outer membrane of the cell.</text>
</comment>
<reference evidence="9 10" key="1">
    <citation type="submission" date="2019-03" db="EMBL/GenBank/DDBJ databases">
        <title>Genomic Encyclopedia of Type Strains, Phase IV (KMG-IV): sequencing the most valuable type-strain genomes for metagenomic binning, comparative biology and taxonomic classification.</title>
        <authorList>
            <person name="Goeker M."/>
        </authorList>
    </citation>
    <scope>NUCLEOTIDE SEQUENCE [LARGE SCALE GENOMIC DNA]</scope>
    <source>
        <strain evidence="9 10">DSM 15969</strain>
    </source>
</reference>
<dbReference type="AlphaFoldDB" id="A0A4R1PNK6"/>
<evidence type="ECO:0000256" key="5">
    <source>
        <dbReference type="ARBA" id="ARBA00023098"/>
    </source>
</evidence>
<organism evidence="9 10">
    <name type="scientific">Anaerospora hongkongensis</name>
    <dbReference type="NCBI Taxonomy" id="244830"/>
    <lineage>
        <taxon>Bacteria</taxon>
        <taxon>Bacillati</taxon>
        <taxon>Bacillota</taxon>
        <taxon>Negativicutes</taxon>
        <taxon>Selenomonadales</taxon>
        <taxon>Sporomusaceae</taxon>
        <taxon>Anaerospora</taxon>
    </lineage>
</organism>
<dbReference type="InterPro" id="IPR020573">
    <property type="entry name" value="UDP_GlcNAc_AcTrfase_non-rep"/>
</dbReference>
<evidence type="ECO:0000313" key="10">
    <source>
        <dbReference type="Proteomes" id="UP000295063"/>
    </source>
</evidence>
<comment type="subunit">
    <text evidence="7">Homotrimer.</text>
</comment>
<dbReference type="PANTHER" id="PTHR43378:SF2">
    <property type="entry name" value="UDP-3-O-ACYLGLUCOSAMINE N-ACYLTRANSFERASE 1, MITOCHONDRIAL-RELATED"/>
    <property type="match status" value="1"/>
</dbReference>
<evidence type="ECO:0000256" key="1">
    <source>
        <dbReference type="ARBA" id="ARBA00022516"/>
    </source>
</evidence>
<dbReference type="CDD" id="cd03352">
    <property type="entry name" value="LbH_LpxD"/>
    <property type="match status" value="1"/>
</dbReference>
<keyword evidence="1 7" id="KW-0444">Lipid biosynthesis</keyword>
<dbReference type="GO" id="GO:0016410">
    <property type="term" value="F:N-acyltransferase activity"/>
    <property type="evidence" value="ECO:0007669"/>
    <property type="project" value="InterPro"/>
</dbReference>
<dbReference type="GO" id="GO:0103118">
    <property type="term" value="F:UDP-3-O-[(3R)-3-hydroxyacyl]-glucosamine N-acyltransferase activity"/>
    <property type="evidence" value="ECO:0007669"/>
    <property type="project" value="UniProtKB-EC"/>
</dbReference>
<dbReference type="OrthoDB" id="9784739at2"/>
<dbReference type="GO" id="GO:0009245">
    <property type="term" value="P:lipid A biosynthetic process"/>
    <property type="evidence" value="ECO:0007669"/>
    <property type="project" value="UniProtKB-UniRule"/>
</dbReference>
<dbReference type="SUPFAM" id="SSF51161">
    <property type="entry name" value="Trimeric LpxA-like enzymes"/>
    <property type="match status" value="1"/>
</dbReference>
<dbReference type="PANTHER" id="PTHR43378">
    <property type="entry name" value="UDP-3-O-ACYLGLUCOSAMINE N-ACYLTRANSFERASE"/>
    <property type="match status" value="1"/>
</dbReference>
<keyword evidence="4 7" id="KW-0677">Repeat</keyword>
<name>A0A4R1PNK6_9FIRM</name>
<dbReference type="Gene3D" id="2.160.10.10">
    <property type="entry name" value="Hexapeptide repeat proteins"/>
    <property type="match status" value="1"/>
</dbReference>
<keyword evidence="10" id="KW-1185">Reference proteome</keyword>
<dbReference type="HAMAP" id="MF_00523">
    <property type="entry name" value="LpxD"/>
    <property type="match status" value="1"/>
</dbReference>
<dbReference type="EC" id="2.3.1.191" evidence="7"/>
<evidence type="ECO:0000256" key="2">
    <source>
        <dbReference type="ARBA" id="ARBA00022556"/>
    </source>
</evidence>
<protein>
    <recommendedName>
        <fullName evidence="7">UDP-3-O-acylglucosamine N-acyltransferase</fullName>
        <ecNumber evidence="7">2.3.1.191</ecNumber>
    </recommendedName>
</protein>
<sequence length="341" mass="35564">MKLTLQEIADLVQGIPAGDASIVISGVTNIAEAGSGDITFAVPPHLDKAVSSAAAAVIIPATVTNFAKPAIRVANPRLAFTTLLSVFTPPVAVARGVHPTAVLGKNVTLGENVAILPFVVIADNVTIGNNSVIYSHTYIGADAQIGSDCLVYPGVSIRENCQLGSRVIVHSNAVIGSDGFGFVTVNGKHTKVPQVGNVVIEDDVEIGACSTIDRATTGSTLVKKGTKIDNLVHLAHNVSVGENCFFVAQTGIAGSTRIGNNVTFAGQSGCAGHITIGDYSVFAARSAPISDIPEKVFYAGFPARPHREWLRTEAAAGKVPDLLKKVRDLELRLAALEKQEK</sequence>
<dbReference type="Gene3D" id="3.40.1390.10">
    <property type="entry name" value="MurE/MurF, N-terminal domain"/>
    <property type="match status" value="1"/>
</dbReference>
<dbReference type="Pfam" id="PF04613">
    <property type="entry name" value="LpxD"/>
    <property type="match status" value="1"/>
</dbReference>
<keyword evidence="5 7" id="KW-0443">Lipid metabolism</keyword>
<dbReference type="RefSeq" id="WP_132083207.1">
    <property type="nucleotide sequence ID" value="NZ_SLUI01000019.1"/>
</dbReference>
<feature type="domain" description="UDP-3-O-[3-hydroxymyristoyl] glucosamine N-acyltransferase non-repeat region" evidence="8">
    <location>
        <begin position="22"/>
        <end position="84"/>
    </location>
</feature>
<gene>
    <name evidence="7" type="primary">lpxD</name>
    <name evidence="9" type="ORF">EV210_11924</name>
</gene>
<dbReference type="InterPro" id="IPR007691">
    <property type="entry name" value="LpxD"/>
</dbReference>
<feature type="active site" description="Proton acceptor" evidence="7">
    <location>
        <position position="236"/>
    </location>
</feature>
<dbReference type="NCBIfam" id="NF002060">
    <property type="entry name" value="PRK00892.1"/>
    <property type="match status" value="1"/>
</dbReference>
<evidence type="ECO:0000313" key="9">
    <source>
        <dbReference type="EMBL" id="TCL32949.1"/>
    </source>
</evidence>
<keyword evidence="3 7" id="KW-0808">Transferase</keyword>
<comment type="caution">
    <text evidence="9">The sequence shown here is derived from an EMBL/GenBank/DDBJ whole genome shotgun (WGS) entry which is preliminary data.</text>
</comment>
<dbReference type="GO" id="GO:0016020">
    <property type="term" value="C:membrane"/>
    <property type="evidence" value="ECO:0007669"/>
    <property type="project" value="GOC"/>
</dbReference>
<comment type="similarity">
    <text evidence="7">Belongs to the transferase hexapeptide repeat family. LpxD subfamily.</text>
</comment>
<dbReference type="EMBL" id="SLUI01000019">
    <property type="protein sequence ID" value="TCL32949.1"/>
    <property type="molecule type" value="Genomic_DNA"/>
</dbReference>
<comment type="pathway">
    <text evidence="7">Bacterial outer membrane biogenesis; LPS lipid A biosynthesis.</text>
</comment>
<dbReference type="InterPro" id="IPR011004">
    <property type="entry name" value="Trimer_LpxA-like_sf"/>
</dbReference>
<keyword evidence="2 7" id="KW-0441">Lipid A biosynthesis</keyword>
<proteinExistence type="inferred from homology"/>
<evidence type="ECO:0000256" key="6">
    <source>
        <dbReference type="ARBA" id="ARBA00023315"/>
    </source>
</evidence>
<dbReference type="UniPathway" id="UPA00973"/>
<dbReference type="Pfam" id="PF14602">
    <property type="entry name" value="Hexapep_2"/>
    <property type="match status" value="1"/>
</dbReference>
<dbReference type="InterPro" id="IPR001451">
    <property type="entry name" value="Hexapep"/>
</dbReference>
<accession>A0A4R1PNK6</accession>
<keyword evidence="6 7" id="KW-0012">Acyltransferase</keyword>
<evidence type="ECO:0000256" key="4">
    <source>
        <dbReference type="ARBA" id="ARBA00022737"/>
    </source>
</evidence>
<dbReference type="NCBIfam" id="TIGR01853">
    <property type="entry name" value="lipid_A_lpxD"/>
    <property type="match status" value="1"/>
</dbReference>